<dbReference type="InterPro" id="IPR005467">
    <property type="entry name" value="His_kinase_dom"/>
</dbReference>
<dbReference type="SUPFAM" id="SSF50998">
    <property type="entry name" value="Quinoprotein alcohol dehydrogenase-like"/>
    <property type="match status" value="1"/>
</dbReference>
<dbReference type="RefSeq" id="WP_107214974.1">
    <property type="nucleotide sequence ID" value="NZ_KZ686269.1"/>
</dbReference>
<name>A0A2T3HJY2_9SPHI</name>
<comment type="catalytic activity">
    <reaction evidence="1">
        <text>ATP + protein L-histidine = ADP + protein N-phospho-L-histidine.</text>
        <dbReference type="EC" id="2.7.13.3"/>
    </reaction>
</comment>
<evidence type="ECO:0000259" key="11">
    <source>
        <dbReference type="PROSITE" id="PS50109"/>
    </source>
</evidence>
<dbReference type="PROSITE" id="PS50110">
    <property type="entry name" value="RESPONSE_REGULATORY"/>
    <property type="match status" value="1"/>
</dbReference>
<comment type="caution">
    <text evidence="13">The sequence shown here is derived from an EMBL/GenBank/DDBJ whole genome shotgun (WGS) entry which is preliminary data.</text>
</comment>
<feature type="signal peptide" evidence="9">
    <location>
        <begin position="1"/>
        <end position="26"/>
    </location>
</feature>
<evidence type="ECO:0000256" key="2">
    <source>
        <dbReference type="ARBA" id="ARBA00012438"/>
    </source>
</evidence>
<evidence type="ECO:0000256" key="9">
    <source>
        <dbReference type="SAM" id="SignalP"/>
    </source>
</evidence>
<dbReference type="Pfam" id="PF00512">
    <property type="entry name" value="HisKA"/>
    <property type="match status" value="1"/>
</dbReference>
<keyword evidence="3 7" id="KW-0597">Phosphoprotein</keyword>
<dbReference type="Gene3D" id="2.130.10.10">
    <property type="entry name" value="YVTN repeat-like/Quinoprotein amine dehydrogenase"/>
    <property type="match status" value="2"/>
</dbReference>
<evidence type="ECO:0000256" key="5">
    <source>
        <dbReference type="ARBA" id="ARBA00023125"/>
    </source>
</evidence>
<dbReference type="InterPro" id="IPR018062">
    <property type="entry name" value="HTH_AraC-typ_CS"/>
</dbReference>
<dbReference type="PROSITE" id="PS01124">
    <property type="entry name" value="HTH_ARAC_FAMILY_2"/>
    <property type="match status" value="1"/>
</dbReference>
<dbReference type="SUPFAM" id="SSF52172">
    <property type="entry name" value="CheY-like"/>
    <property type="match status" value="1"/>
</dbReference>
<feature type="domain" description="Histidine kinase" evidence="11">
    <location>
        <begin position="812"/>
        <end position="1025"/>
    </location>
</feature>
<dbReference type="InterPro" id="IPR036890">
    <property type="entry name" value="HATPase_C_sf"/>
</dbReference>
<accession>A0A2T3HJY2</accession>
<dbReference type="InterPro" id="IPR011047">
    <property type="entry name" value="Quinoprotein_ADH-like_sf"/>
</dbReference>
<dbReference type="InterPro" id="IPR018060">
    <property type="entry name" value="HTH_AraC"/>
</dbReference>
<keyword evidence="8" id="KW-0812">Transmembrane</keyword>
<evidence type="ECO:0000313" key="14">
    <source>
        <dbReference type="Proteomes" id="UP000240912"/>
    </source>
</evidence>
<dbReference type="InterPro" id="IPR009057">
    <property type="entry name" value="Homeodomain-like_sf"/>
</dbReference>
<dbReference type="PANTHER" id="PTHR43547:SF2">
    <property type="entry name" value="HYBRID SIGNAL TRANSDUCTION HISTIDINE KINASE C"/>
    <property type="match status" value="1"/>
</dbReference>
<dbReference type="SMART" id="SM00342">
    <property type="entry name" value="HTH_ARAC"/>
    <property type="match status" value="1"/>
</dbReference>
<evidence type="ECO:0000256" key="8">
    <source>
        <dbReference type="SAM" id="Phobius"/>
    </source>
</evidence>
<keyword evidence="5" id="KW-0238">DNA-binding</keyword>
<dbReference type="SUPFAM" id="SSF46689">
    <property type="entry name" value="Homeodomain-like"/>
    <property type="match status" value="1"/>
</dbReference>
<evidence type="ECO:0000256" key="3">
    <source>
        <dbReference type="ARBA" id="ARBA00022553"/>
    </source>
</evidence>
<keyword evidence="6" id="KW-0804">Transcription</keyword>
<dbReference type="GO" id="GO:0043565">
    <property type="term" value="F:sequence-specific DNA binding"/>
    <property type="evidence" value="ECO:0007669"/>
    <property type="project" value="InterPro"/>
</dbReference>
<dbReference type="GO" id="GO:0000155">
    <property type="term" value="F:phosphorelay sensor kinase activity"/>
    <property type="evidence" value="ECO:0007669"/>
    <property type="project" value="InterPro"/>
</dbReference>
<organism evidence="13 14">
    <name type="scientific">Pedobacter yulinensis</name>
    <dbReference type="NCBI Taxonomy" id="2126353"/>
    <lineage>
        <taxon>Bacteria</taxon>
        <taxon>Pseudomonadati</taxon>
        <taxon>Bacteroidota</taxon>
        <taxon>Sphingobacteriia</taxon>
        <taxon>Sphingobacteriales</taxon>
        <taxon>Sphingobacteriaceae</taxon>
        <taxon>Pedobacter</taxon>
    </lineage>
</organism>
<dbReference type="PANTHER" id="PTHR43547">
    <property type="entry name" value="TWO-COMPONENT HISTIDINE KINASE"/>
    <property type="match status" value="1"/>
</dbReference>
<keyword evidence="13" id="KW-0808">Transferase</keyword>
<dbReference type="Gene3D" id="1.10.10.60">
    <property type="entry name" value="Homeodomain-like"/>
    <property type="match status" value="1"/>
</dbReference>
<evidence type="ECO:0000256" key="7">
    <source>
        <dbReference type="PROSITE-ProRule" id="PRU00169"/>
    </source>
</evidence>
<sequence length="1315" mass="148246">MAKFKLRTTCLFLALSFLCYLAPAGANQGYTFKQLSLSEGLTQSTVRCMLNDRNGFIWIGTKSGLNRFDRYSLKSYVYRKNNPNSIPGNQISFIMEDRRGTIWVGTENGLAVYDPVKDNFKVIRHRNRPLLARSALELPHAVLFGGDGTLYAYAFADGKVRPLPVTIREKSDDAFTGMKLWHDQTVVLYTRRNGIWTYDARNRLLLRFTAIAEKEIMAVHVDERQQLWVAPYGQGIRAYSRQGKTLVHYNTRNSAISSDVVLDIIGLKGQLWIATDGGGINIFDLQSRNFSVLKHIPGNATSFPENSILSLYHDKEDNLWAGSVRGGLISIRKAFINTYKDAPLGSVYGLSEKTVLSTCEDKSGVLWVGTDGGGINRFDPVHFTVRHYPATFGFKIASVTNYDSDHLLISAFSKGLYLFNKAAGTVRPFHDGQINPRGATIRSSGIAVNVNRVSENDLYLFTGDIFHYNIASGVFSKVNFKHDRRVYSSLLKIASNRQYTYFFSSYGIFELHHASNRVRTILTVPANENPITAVARDRRGIFWIGNRDGLMRFDPATNVTKQVGTSLFDEVSALVADSAGKLWIGAQNMVFLYVSQQNKFAAFGESDGVIPNEFLFKPSLVASSGDVYLGGVKGLLHIKKDIPSVTADPPAISLMSLELNGVPLPENVRAQPNHISIPWNHSSLVIKVMAREKDVFRKKMFRYQISGLRSQVIETYNHQLALGSLPPGNYRILVSCSLRNGGWSNYAEVLKVDVNPPWFRSFWFIALVLFIVAAAVVLLYRTAIAKRERKLQWDMKEHEQKSYEARIRFLIHISHELRTPLTLIYSPLQRLLRQQDMDVELKRKLAGVYKQAGHMKEMIDMVLDVRKIELGQERLNLQRLQLNNWVRKITENFETEFEDRRIRMIYRFDESITSAVFDDKKCALVLTNLLANALKFSEANTNLTISTAQAGGFFRVAVTDEGIGLDHVDVNQLFRPFYQGVHHEHGSGIGLSFSKILVEMHGGRIGATPNKNKGATFYFELPASLEPDHASAEMPAAAVRNLDVISQSPVIQQFETAGHTLLIVEDQSELRTFLVESLKPYFASVYDAADGLEALDLVTSHGPDIVVSDVMMPGIDGFELCKRLKNDIQVSHIPIVLLTTQGDADSRNLGYKLGADAYVAKPFELDFLQTLLENLLRNREAVKARYKSSALFTAPQDGTFSRADEEFMRKLNDLITNNLDNEQLHVEFLTDKMAMSRATLYSKLKNIADIGVNDYINKFRLEKAAYLLVHTDKSIMDIADAVGFSNQRYFSTVFKQVYQTTPTHYRQKNTVRQEK</sequence>
<keyword evidence="13" id="KW-0418">Kinase</keyword>
<evidence type="ECO:0000259" key="12">
    <source>
        <dbReference type="PROSITE" id="PS50110"/>
    </source>
</evidence>
<dbReference type="InterPro" id="IPR013783">
    <property type="entry name" value="Ig-like_fold"/>
</dbReference>
<evidence type="ECO:0000256" key="6">
    <source>
        <dbReference type="ARBA" id="ARBA00023163"/>
    </source>
</evidence>
<dbReference type="Gene3D" id="3.40.50.2300">
    <property type="match status" value="1"/>
</dbReference>
<dbReference type="CDD" id="cd17574">
    <property type="entry name" value="REC_OmpR"/>
    <property type="match status" value="1"/>
</dbReference>
<evidence type="ECO:0000313" key="13">
    <source>
        <dbReference type="EMBL" id="PST82713.1"/>
    </source>
</evidence>
<dbReference type="Pfam" id="PF00072">
    <property type="entry name" value="Response_reg"/>
    <property type="match status" value="1"/>
</dbReference>
<keyword evidence="8" id="KW-1133">Transmembrane helix</keyword>
<dbReference type="Gene3D" id="1.10.287.130">
    <property type="match status" value="1"/>
</dbReference>
<dbReference type="SMART" id="SM00388">
    <property type="entry name" value="HisKA"/>
    <property type="match status" value="1"/>
</dbReference>
<dbReference type="Pfam" id="PF07494">
    <property type="entry name" value="Reg_prop"/>
    <property type="match status" value="3"/>
</dbReference>
<keyword evidence="9" id="KW-0732">Signal</keyword>
<keyword evidence="4" id="KW-0805">Transcription regulation</keyword>
<dbReference type="SUPFAM" id="SSF55874">
    <property type="entry name" value="ATPase domain of HSP90 chaperone/DNA topoisomerase II/histidine kinase"/>
    <property type="match status" value="1"/>
</dbReference>
<dbReference type="GO" id="GO:0003700">
    <property type="term" value="F:DNA-binding transcription factor activity"/>
    <property type="evidence" value="ECO:0007669"/>
    <property type="project" value="InterPro"/>
</dbReference>
<dbReference type="FunFam" id="2.130.10.10:FF:000891">
    <property type="entry name" value="Two-component system sensor histidine kinase/response regulator, hybrid (One-component system)"/>
    <property type="match status" value="1"/>
</dbReference>
<dbReference type="Gene3D" id="2.60.40.10">
    <property type="entry name" value="Immunoglobulins"/>
    <property type="match status" value="1"/>
</dbReference>
<dbReference type="PRINTS" id="PR00344">
    <property type="entry name" value="BCTRLSENSOR"/>
</dbReference>
<dbReference type="PROSITE" id="PS00041">
    <property type="entry name" value="HTH_ARAC_FAMILY_1"/>
    <property type="match status" value="1"/>
</dbReference>
<dbReference type="SMART" id="SM00387">
    <property type="entry name" value="HATPase_c"/>
    <property type="match status" value="1"/>
</dbReference>
<dbReference type="InterPro" id="IPR003661">
    <property type="entry name" value="HisK_dim/P_dom"/>
</dbReference>
<dbReference type="InterPro" id="IPR011006">
    <property type="entry name" value="CheY-like_superfamily"/>
</dbReference>
<dbReference type="SUPFAM" id="SSF47384">
    <property type="entry name" value="Homodimeric domain of signal transducing histidine kinase"/>
    <property type="match status" value="1"/>
</dbReference>
<dbReference type="PROSITE" id="PS50109">
    <property type="entry name" value="HIS_KIN"/>
    <property type="match status" value="1"/>
</dbReference>
<dbReference type="Pfam" id="PF02518">
    <property type="entry name" value="HATPase_c"/>
    <property type="match status" value="1"/>
</dbReference>
<keyword evidence="8" id="KW-0472">Membrane</keyword>
<dbReference type="InterPro" id="IPR003594">
    <property type="entry name" value="HATPase_dom"/>
</dbReference>
<evidence type="ECO:0000256" key="1">
    <source>
        <dbReference type="ARBA" id="ARBA00000085"/>
    </source>
</evidence>
<feature type="transmembrane region" description="Helical" evidence="8">
    <location>
        <begin position="761"/>
        <end position="780"/>
    </location>
</feature>
<dbReference type="SMART" id="SM00448">
    <property type="entry name" value="REC"/>
    <property type="match status" value="1"/>
</dbReference>
<dbReference type="EC" id="2.7.13.3" evidence="2"/>
<dbReference type="CDD" id="cd00082">
    <property type="entry name" value="HisKA"/>
    <property type="match status" value="1"/>
</dbReference>
<keyword evidence="14" id="KW-1185">Reference proteome</keyword>
<evidence type="ECO:0000256" key="4">
    <source>
        <dbReference type="ARBA" id="ARBA00023015"/>
    </source>
</evidence>
<reference evidence="13 14" key="1">
    <citation type="submission" date="2018-03" db="EMBL/GenBank/DDBJ databases">
        <authorList>
            <person name="Keele B.F."/>
        </authorList>
    </citation>
    <scope>NUCLEOTIDE SEQUENCE [LARGE SCALE GENOMIC DNA]</scope>
    <source>
        <strain evidence="13 14">YL28-9</strain>
    </source>
</reference>
<dbReference type="InterPro" id="IPR004358">
    <property type="entry name" value="Sig_transdc_His_kin-like_C"/>
</dbReference>
<feature type="modified residue" description="4-aspartylphosphate" evidence="7">
    <location>
        <position position="1109"/>
    </location>
</feature>
<dbReference type="EMBL" id="PYLS01000005">
    <property type="protein sequence ID" value="PST82713.1"/>
    <property type="molecule type" value="Genomic_DNA"/>
</dbReference>
<dbReference type="Proteomes" id="UP000240912">
    <property type="component" value="Unassembled WGS sequence"/>
</dbReference>
<feature type="domain" description="HTH araC/xylS-type" evidence="10">
    <location>
        <begin position="1209"/>
        <end position="1308"/>
    </location>
</feature>
<dbReference type="InterPro" id="IPR036097">
    <property type="entry name" value="HisK_dim/P_sf"/>
</dbReference>
<gene>
    <name evidence="13" type="ORF">C7T94_08640</name>
</gene>
<proteinExistence type="predicted"/>
<dbReference type="InterPro" id="IPR015943">
    <property type="entry name" value="WD40/YVTN_repeat-like_dom_sf"/>
</dbReference>
<evidence type="ECO:0000259" key="10">
    <source>
        <dbReference type="PROSITE" id="PS01124"/>
    </source>
</evidence>
<dbReference type="OrthoDB" id="9809670at2"/>
<dbReference type="InterPro" id="IPR011110">
    <property type="entry name" value="Reg_prop"/>
</dbReference>
<feature type="chain" id="PRO_5015518233" description="histidine kinase" evidence="9">
    <location>
        <begin position="27"/>
        <end position="1315"/>
    </location>
</feature>
<dbReference type="SUPFAM" id="SSF63829">
    <property type="entry name" value="Calcium-dependent phosphotriesterase"/>
    <property type="match status" value="1"/>
</dbReference>
<dbReference type="Gene3D" id="3.30.565.10">
    <property type="entry name" value="Histidine kinase-like ATPase, C-terminal domain"/>
    <property type="match status" value="1"/>
</dbReference>
<dbReference type="InterPro" id="IPR001789">
    <property type="entry name" value="Sig_transdc_resp-reg_receiver"/>
</dbReference>
<protein>
    <recommendedName>
        <fullName evidence="2">histidine kinase</fullName>
        <ecNumber evidence="2">2.7.13.3</ecNumber>
    </recommendedName>
</protein>
<dbReference type="Pfam" id="PF12833">
    <property type="entry name" value="HTH_18"/>
    <property type="match status" value="1"/>
</dbReference>
<feature type="domain" description="Response regulatory" evidence="12">
    <location>
        <begin position="1060"/>
        <end position="1176"/>
    </location>
</feature>